<protein>
    <submittedName>
        <fullName evidence="6">CvpA family protein</fullName>
    </submittedName>
</protein>
<feature type="transmembrane region" description="Helical" evidence="5">
    <location>
        <begin position="60"/>
        <end position="89"/>
    </location>
</feature>
<sequence length="175" mass="19432">MNFLDIILVIILSFCVIMGVFRGLIKELSSIIGVLGGFYAAYSYYMVLAKPLSRWISNTAYLNIISFLIIFCGILILIGILGVVIKYILKIAFLGWVDRICGAGFGIIKGILIASVLLITLTAFLPKNAPVVRDSLLAPYVTLISEKMAKVISRDMKHDFTAKIAELRKAWKQKI</sequence>
<dbReference type="GO" id="GO:0009403">
    <property type="term" value="P:toxin biosynthetic process"/>
    <property type="evidence" value="ECO:0007669"/>
    <property type="project" value="InterPro"/>
</dbReference>
<evidence type="ECO:0000313" key="6">
    <source>
        <dbReference type="EMBL" id="MBC8360763.1"/>
    </source>
</evidence>
<dbReference type="Pfam" id="PF02674">
    <property type="entry name" value="Colicin_V"/>
    <property type="match status" value="1"/>
</dbReference>
<dbReference type="AlphaFoldDB" id="A0A8J6NU93"/>
<dbReference type="PANTHER" id="PTHR36926">
    <property type="entry name" value="COLICIN V PRODUCTION PROTEIN"/>
    <property type="match status" value="1"/>
</dbReference>
<name>A0A8J6NU93_9BACT</name>
<organism evidence="6 7">
    <name type="scientific">Candidatus Desulfatibia profunda</name>
    <dbReference type="NCBI Taxonomy" id="2841695"/>
    <lineage>
        <taxon>Bacteria</taxon>
        <taxon>Pseudomonadati</taxon>
        <taxon>Thermodesulfobacteriota</taxon>
        <taxon>Desulfobacteria</taxon>
        <taxon>Desulfobacterales</taxon>
        <taxon>Desulfobacterales incertae sedis</taxon>
        <taxon>Candidatus Desulfatibia</taxon>
    </lineage>
</organism>
<comment type="subcellular location">
    <subcellularLocation>
        <location evidence="1">Membrane</location>
        <topology evidence="1">Multi-pass membrane protein</topology>
    </subcellularLocation>
</comment>
<comment type="caution">
    <text evidence="6">The sequence shown here is derived from an EMBL/GenBank/DDBJ whole genome shotgun (WGS) entry which is preliminary data.</text>
</comment>
<feature type="transmembrane region" description="Helical" evidence="5">
    <location>
        <begin position="6"/>
        <end position="24"/>
    </location>
</feature>
<dbReference type="EMBL" id="JACNJH010000104">
    <property type="protein sequence ID" value="MBC8360763.1"/>
    <property type="molecule type" value="Genomic_DNA"/>
</dbReference>
<dbReference type="Proteomes" id="UP000603434">
    <property type="component" value="Unassembled WGS sequence"/>
</dbReference>
<dbReference type="InterPro" id="IPR052719">
    <property type="entry name" value="CvpA-like"/>
</dbReference>
<accession>A0A8J6NU93</accession>
<reference evidence="6 7" key="1">
    <citation type="submission" date="2020-08" db="EMBL/GenBank/DDBJ databases">
        <title>Bridging the membrane lipid divide: bacteria of the FCB group superphylum have the potential to synthesize archaeal ether lipids.</title>
        <authorList>
            <person name="Villanueva L."/>
            <person name="Von Meijenfeldt F.A.B."/>
            <person name="Westbye A.B."/>
            <person name="Yadav S."/>
            <person name="Hopmans E.C."/>
            <person name="Dutilh B.E."/>
            <person name="Sinninghe Damste J.S."/>
        </authorList>
    </citation>
    <scope>NUCLEOTIDE SEQUENCE [LARGE SCALE GENOMIC DNA]</scope>
    <source>
        <strain evidence="6">NIOZ-UU30</strain>
    </source>
</reference>
<feature type="transmembrane region" description="Helical" evidence="5">
    <location>
        <begin position="101"/>
        <end position="125"/>
    </location>
</feature>
<evidence type="ECO:0000256" key="3">
    <source>
        <dbReference type="ARBA" id="ARBA00022989"/>
    </source>
</evidence>
<dbReference type="InterPro" id="IPR003825">
    <property type="entry name" value="Colicin-V_CvpA"/>
</dbReference>
<keyword evidence="4 5" id="KW-0472">Membrane</keyword>
<evidence type="ECO:0000256" key="4">
    <source>
        <dbReference type="ARBA" id="ARBA00023136"/>
    </source>
</evidence>
<evidence type="ECO:0000313" key="7">
    <source>
        <dbReference type="Proteomes" id="UP000603434"/>
    </source>
</evidence>
<keyword evidence="3 5" id="KW-1133">Transmembrane helix</keyword>
<evidence type="ECO:0000256" key="5">
    <source>
        <dbReference type="SAM" id="Phobius"/>
    </source>
</evidence>
<dbReference type="GO" id="GO:0016020">
    <property type="term" value="C:membrane"/>
    <property type="evidence" value="ECO:0007669"/>
    <property type="project" value="UniProtKB-SubCell"/>
</dbReference>
<feature type="transmembrane region" description="Helical" evidence="5">
    <location>
        <begin position="31"/>
        <end position="48"/>
    </location>
</feature>
<keyword evidence="2 5" id="KW-0812">Transmembrane</keyword>
<dbReference type="PANTHER" id="PTHR36926:SF1">
    <property type="entry name" value="COLICIN V PRODUCTION PROTEIN"/>
    <property type="match status" value="1"/>
</dbReference>
<proteinExistence type="predicted"/>
<evidence type="ECO:0000256" key="2">
    <source>
        <dbReference type="ARBA" id="ARBA00022692"/>
    </source>
</evidence>
<gene>
    <name evidence="6" type="ORF">H8E23_05150</name>
</gene>
<evidence type="ECO:0000256" key="1">
    <source>
        <dbReference type="ARBA" id="ARBA00004141"/>
    </source>
</evidence>